<dbReference type="Proteomes" id="UP000016801">
    <property type="component" value="Unassembled WGS sequence"/>
</dbReference>
<keyword evidence="2" id="KW-1185">Reference proteome</keyword>
<dbReference type="AlphaFoldDB" id="M1W5L1"/>
<organism evidence="1 2">
    <name type="scientific">Claviceps purpurea (strain 20.1)</name>
    <name type="common">Ergot fungus</name>
    <name type="synonym">Sphacelia segetum</name>
    <dbReference type="NCBI Taxonomy" id="1111077"/>
    <lineage>
        <taxon>Eukaryota</taxon>
        <taxon>Fungi</taxon>
        <taxon>Dikarya</taxon>
        <taxon>Ascomycota</taxon>
        <taxon>Pezizomycotina</taxon>
        <taxon>Sordariomycetes</taxon>
        <taxon>Hypocreomycetidae</taxon>
        <taxon>Hypocreales</taxon>
        <taxon>Clavicipitaceae</taxon>
        <taxon>Claviceps</taxon>
    </lineage>
</organism>
<evidence type="ECO:0000313" key="2">
    <source>
        <dbReference type="Proteomes" id="UP000016801"/>
    </source>
</evidence>
<reference evidence="1 2" key="1">
    <citation type="journal article" date="2013" name="PLoS Genet.">
        <title>Plant-symbiotic fungi as chemical engineers: Multi-genome analysis of the Clavicipitaceae reveals dynamics of alkaloid loci.</title>
        <authorList>
            <person name="Schardl C.L."/>
            <person name="Young C.A."/>
            <person name="Hesse U."/>
            <person name="Amyotte S.G."/>
            <person name="Andreeva K."/>
            <person name="Calie P.J."/>
            <person name="Fleetwood D.J."/>
            <person name="Haws D.C."/>
            <person name="Moore N."/>
            <person name="Oeser B."/>
            <person name="Panaccione D.G."/>
            <person name="Schweri K.K."/>
            <person name="Voisey C.R."/>
            <person name="Farman M.L."/>
            <person name="Jaromczyk J.W."/>
            <person name="Roe B.A."/>
            <person name="O'Sullivan D.M."/>
            <person name="Scott B."/>
            <person name="Tudzynski P."/>
            <person name="An Z."/>
            <person name="Arnaoudova E.G."/>
            <person name="Bullock C.T."/>
            <person name="Charlton N.D."/>
            <person name="Chen L."/>
            <person name="Cox M."/>
            <person name="Dinkins R.D."/>
            <person name="Florea S."/>
            <person name="Glenn A.E."/>
            <person name="Gordon A."/>
            <person name="Gueldener U."/>
            <person name="Harris D.R."/>
            <person name="Hollin W."/>
            <person name="Jaromczyk J."/>
            <person name="Johnson R.D."/>
            <person name="Khan A.K."/>
            <person name="Leistner E."/>
            <person name="Leuchtmann A."/>
            <person name="Li C."/>
            <person name="Liu J."/>
            <person name="Liu J."/>
            <person name="Liu M."/>
            <person name="Mace W."/>
            <person name="Machado C."/>
            <person name="Nagabhyru P."/>
            <person name="Pan J."/>
            <person name="Schmid J."/>
            <person name="Sugawara K."/>
            <person name="Steiner U."/>
            <person name="Takach J.E."/>
            <person name="Tanaka E."/>
            <person name="Webb J.S."/>
            <person name="Wilson E.V."/>
            <person name="Wiseman J.L."/>
            <person name="Yoshida R."/>
            <person name="Zeng Z."/>
        </authorList>
    </citation>
    <scope>NUCLEOTIDE SEQUENCE [LARGE SCALE GENOMIC DNA]</scope>
    <source>
        <strain evidence="1 2">20.1</strain>
    </source>
</reference>
<name>M1W5L1_CLAP2</name>
<accession>M1W5L1</accession>
<comment type="caution">
    <text evidence="1">The sequence shown here is derived from an EMBL/GenBank/DDBJ whole genome shotgun (WGS) entry which is preliminary data.</text>
</comment>
<dbReference type="HOGENOM" id="CLU_3106184_0_0_1"/>
<gene>
    <name evidence="1" type="ORF">CPUR_08088</name>
</gene>
<sequence>MFKTSHLTHRDAPFHDQPFDFVRVRIITGQVPIDAMYDTFCTPDLEWIKKQ</sequence>
<dbReference type="EMBL" id="CAGA01000078">
    <property type="protein sequence ID" value="CCE34156.1"/>
    <property type="molecule type" value="Genomic_DNA"/>
</dbReference>
<dbReference type="VEuPathDB" id="FungiDB:CPUR_08088"/>
<evidence type="ECO:0000313" key="1">
    <source>
        <dbReference type="EMBL" id="CCE34156.1"/>
    </source>
</evidence>
<protein>
    <submittedName>
        <fullName evidence="1">Uncharacterized protein</fullName>
    </submittedName>
</protein>
<proteinExistence type="predicted"/>